<dbReference type="PANTHER" id="PTHR38781:SF1">
    <property type="entry name" value="ANTITOXIN DINJ-RELATED"/>
    <property type="match status" value="1"/>
</dbReference>
<sequence>MRSVNFNIRMDESLKEQSFPIIESYGLTPAQAVKLFLRQIADTKVIPLSFQYKAEHLPNHLTQQAIGEVRSGSTIVQQYNTVAEALGAIRSIAENSL</sequence>
<comment type="caution">
    <text evidence="3">The sequence shown here is derived from an EMBL/GenBank/DDBJ whole genome shotgun (WGS) entry which is preliminary data.</text>
</comment>
<accession>A0A1B6VZB8</accession>
<dbReference type="PANTHER" id="PTHR38781">
    <property type="entry name" value="ANTITOXIN DINJ-RELATED"/>
    <property type="match status" value="1"/>
</dbReference>
<dbReference type="GO" id="GO:0006351">
    <property type="term" value="P:DNA-templated transcription"/>
    <property type="evidence" value="ECO:0007669"/>
    <property type="project" value="TreeGrafter"/>
</dbReference>
<protein>
    <submittedName>
        <fullName evidence="3">Toxin-antitoxin system antitoxin subunit</fullName>
    </submittedName>
</protein>
<name>A0A1B6VZB8_9NEIS</name>
<dbReference type="Proteomes" id="UP000077726">
    <property type="component" value="Unassembled WGS sequence"/>
</dbReference>
<evidence type="ECO:0000256" key="2">
    <source>
        <dbReference type="ARBA" id="ARBA00022649"/>
    </source>
</evidence>
<dbReference type="RefSeq" id="WP_064089529.1">
    <property type="nucleotide sequence ID" value="NZ_LXSQ01000013.1"/>
</dbReference>
<dbReference type="InterPro" id="IPR013321">
    <property type="entry name" value="Arc_rbn_hlx_hlx"/>
</dbReference>
<keyword evidence="4" id="KW-1185">Reference proteome</keyword>
<dbReference type="STRING" id="1795832.A7Q00_05055"/>
<dbReference type="GO" id="GO:0006355">
    <property type="term" value="P:regulation of DNA-templated transcription"/>
    <property type="evidence" value="ECO:0007669"/>
    <property type="project" value="InterPro"/>
</dbReference>
<keyword evidence="2" id="KW-1277">Toxin-antitoxin system</keyword>
<dbReference type="Gene3D" id="1.10.1220.10">
    <property type="entry name" value="Met repressor-like"/>
    <property type="match status" value="1"/>
</dbReference>
<dbReference type="EMBL" id="LXSQ01000013">
    <property type="protein sequence ID" value="OAM43537.1"/>
    <property type="molecule type" value="Genomic_DNA"/>
</dbReference>
<dbReference type="AlphaFoldDB" id="A0A1B6VZB8"/>
<evidence type="ECO:0000313" key="3">
    <source>
        <dbReference type="EMBL" id="OAM43537.1"/>
    </source>
</evidence>
<evidence type="ECO:0000313" key="4">
    <source>
        <dbReference type="Proteomes" id="UP000077726"/>
    </source>
</evidence>
<dbReference type="NCBIfam" id="TIGR02384">
    <property type="entry name" value="RelB_DinJ"/>
    <property type="match status" value="1"/>
</dbReference>
<dbReference type="InterPro" id="IPR007337">
    <property type="entry name" value="RelB/DinJ"/>
</dbReference>
<gene>
    <name evidence="3" type="ORF">A7Q00_05055</name>
</gene>
<organism evidence="3 4">
    <name type="scientific">Eikenella halliae</name>
    <dbReference type="NCBI Taxonomy" id="1795832"/>
    <lineage>
        <taxon>Bacteria</taxon>
        <taxon>Pseudomonadati</taxon>
        <taxon>Pseudomonadota</taxon>
        <taxon>Betaproteobacteria</taxon>
        <taxon>Neisseriales</taxon>
        <taxon>Neisseriaceae</taxon>
        <taxon>Eikenella</taxon>
    </lineage>
</organism>
<evidence type="ECO:0000256" key="1">
    <source>
        <dbReference type="ARBA" id="ARBA00010562"/>
    </source>
</evidence>
<dbReference type="OrthoDB" id="8613542at2"/>
<proteinExistence type="inferred from homology"/>
<dbReference type="Pfam" id="PF04221">
    <property type="entry name" value="RelB"/>
    <property type="match status" value="1"/>
</dbReference>
<reference evidence="4" key="1">
    <citation type="submission" date="2016-05" db="EMBL/GenBank/DDBJ databases">
        <title>Draft genome of Corynebacterium afermentans subsp. afermentans LCDC 88199T.</title>
        <authorList>
            <person name="Bernier A.-M."/>
            <person name="Bernard K."/>
        </authorList>
    </citation>
    <scope>NUCLEOTIDE SEQUENCE [LARGE SCALE GENOMIC DNA]</scope>
    <source>
        <strain evidence="4">NML130454</strain>
    </source>
</reference>
<comment type="similarity">
    <text evidence="1">Belongs to the RelB/DinJ antitoxin family.</text>
</comment>